<sequence>MKPKRTFLGLHHCKLYALTFLLVMGCINSFAQTGSKAVKVTISPKSGNIISTRSESALEAGSEGGYGSLFIHNQAPLTYTTTDQPVFSADGLMRNHTGNIRFHDHNTTSIDDDRVVHITGIFNSFAALAVPKGYRITKYTIRIKNNLKGSIGQADYEILNKSFQFADGSQKLTWRQTADWYFGEIPQSDVATENARKGNSYMHWIGTPIRIYHSGDGTTKTYELTRGNGTTDNLGNVIYFTFIGDHSTSNTLAGFEYESFEVDIAPDVEFPVSISPSNVSEEMTNLVENGFETRKIDVGEIKRIEKNGKKFLAYMPSNIKQMEATVKLFHESAVENGTWKKTTGSNQYISALQSGSTNWNALKSGVYYIEAPTKIVNTYADGTTNTVPVGYRITGATFKYTYGTSQSGSQRGFRIKKNGVNAYLNRSLQWTSLASSWEQDALGRIYMQGTGGTKTYLTVGARTASNDYSITTTTNKSAASMNWFFDTEGRLYNLNYGSRYYLTYVPATAYAAAQTVLSYYSRGEYPKREAAGSSFTPQNFTLKIYDKTGTTVERTENVSATNSNGTVSIDGLNNDAVKFAIENTTGMALVNVDVTMEPLNPYVSTADIVCTGAQGEEMTRTFTNATDFKMGGDLFVYKVPLGFSTPSQGTFSFRNLKSLFADETYLNCDPRDGKVRYSFVGSKYTPVNGNDLYGSGYDPNHSYLDKIDVNVAGNKAFLFNNSAELDRNRNTLSTLYLTETPFSAAAYTAQGGNFNAANAVVQIGETKTLYLFTKDETRYNIAPTKKEQHDAYAYYTTNIELTTGNYTPKVEWTKIYDKTNYYKTAADQDNEEAMYGAKITTTDAGFDTEGNASYGYLTLSQIKDAMTTALGGSNAPASFDQILYVDNSELFSVIGSTNDASTGIMSMNTFRNPLAKNAIIYLPYRSAAQATTHNVAVMKEGSTTDFTSPVDFQLIDKNPFFAPFSIQLAADKYATYARQVTYQGYGTDTYASIVLPFALSVDANGEHKDDLGGFYEFTVGKMKDNGLTYTSTPSMQGTDYQATAQFSKLTADAAANTDYMVRLPRTNATPQVLFTVRQKGAFIEKTNSKNQLIAGETVQNTLDGAAANLTSYHTYSGVRMNKATNQDVFYFSYNKFVALRNLRKDVLYQWPFRAVYKFNGSPAAAAKAFTTMEIAFDDTTDDKTPTGIDELNNDVTLAVTTTDNTIITKSKKDTEVRIHSLTGQMVARTTVKAGETRAFYVPTGIYIVNGKKITVK</sequence>
<dbReference type="AlphaFoldDB" id="A0A930I0I7"/>
<protein>
    <submittedName>
        <fullName evidence="2">T9SS type A sorting domain-containing protein</fullName>
    </submittedName>
</protein>
<feature type="chain" id="PRO_5036958796" evidence="1">
    <location>
        <begin position="32"/>
        <end position="1256"/>
    </location>
</feature>
<dbReference type="EMBL" id="JABZSQ010000203">
    <property type="protein sequence ID" value="MBF1415718.1"/>
    <property type="molecule type" value="Genomic_DNA"/>
</dbReference>
<keyword evidence="1" id="KW-0732">Signal</keyword>
<evidence type="ECO:0000256" key="1">
    <source>
        <dbReference type="SAM" id="SignalP"/>
    </source>
</evidence>
<dbReference type="PROSITE" id="PS51257">
    <property type="entry name" value="PROKAR_LIPOPROTEIN"/>
    <property type="match status" value="1"/>
</dbReference>
<proteinExistence type="predicted"/>
<evidence type="ECO:0000313" key="3">
    <source>
        <dbReference type="Proteomes" id="UP000757461"/>
    </source>
</evidence>
<name>A0A930I0I7_9BACT</name>
<feature type="signal peptide" evidence="1">
    <location>
        <begin position="1"/>
        <end position="31"/>
    </location>
</feature>
<gene>
    <name evidence="2" type="ORF">HXN33_09085</name>
</gene>
<evidence type="ECO:0000313" key="2">
    <source>
        <dbReference type="EMBL" id="MBF1415718.1"/>
    </source>
</evidence>
<organism evidence="2 3">
    <name type="scientific">Prevotella histicola</name>
    <dbReference type="NCBI Taxonomy" id="470565"/>
    <lineage>
        <taxon>Bacteria</taxon>
        <taxon>Pseudomonadati</taxon>
        <taxon>Bacteroidota</taxon>
        <taxon>Bacteroidia</taxon>
        <taxon>Bacteroidales</taxon>
        <taxon>Prevotellaceae</taxon>
        <taxon>Prevotella</taxon>
    </lineage>
</organism>
<comment type="caution">
    <text evidence="2">The sequence shown here is derived from an EMBL/GenBank/DDBJ whole genome shotgun (WGS) entry which is preliminary data.</text>
</comment>
<reference evidence="2" key="1">
    <citation type="submission" date="2020-04" db="EMBL/GenBank/DDBJ databases">
        <title>Deep metagenomics examines the oral microbiome during advanced dental caries in children, revealing novel taxa and co-occurrences with host molecules.</title>
        <authorList>
            <person name="Baker J.L."/>
            <person name="Morton J.T."/>
            <person name="Dinis M."/>
            <person name="Alvarez R."/>
            <person name="Tran N.C."/>
            <person name="Knight R."/>
            <person name="Edlund A."/>
        </authorList>
    </citation>
    <scope>NUCLEOTIDE SEQUENCE</scope>
    <source>
        <strain evidence="2">JCVI_25_bin.9</strain>
    </source>
</reference>
<accession>A0A930I0I7</accession>
<dbReference type="Proteomes" id="UP000757461">
    <property type="component" value="Unassembled WGS sequence"/>
</dbReference>